<dbReference type="Pfam" id="PF12950">
    <property type="entry name" value="TaqI_C"/>
    <property type="match status" value="1"/>
</dbReference>
<reference evidence="8" key="2">
    <citation type="journal article" date="2021" name="PeerJ">
        <title>Extensive microbial diversity within the chicken gut microbiome revealed by metagenomics and culture.</title>
        <authorList>
            <person name="Gilroy R."/>
            <person name="Ravi A."/>
            <person name="Getino M."/>
            <person name="Pursley I."/>
            <person name="Horton D.L."/>
            <person name="Alikhan N.F."/>
            <person name="Baker D."/>
            <person name="Gharbi K."/>
            <person name="Hall N."/>
            <person name="Watson M."/>
            <person name="Adriaenssens E.M."/>
            <person name="Foster-Nyarko E."/>
            <person name="Jarju S."/>
            <person name="Secka A."/>
            <person name="Antonio M."/>
            <person name="Oren A."/>
            <person name="Chaudhuri R.R."/>
            <person name="La Ragione R."/>
            <person name="Hildebrand F."/>
            <person name="Pallen M.J."/>
        </authorList>
    </citation>
    <scope>NUCLEOTIDE SEQUENCE</scope>
    <source>
        <strain evidence="8">CHK176-6737</strain>
    </source>
</reference>
<comment type="catalytic activity">
    <reaction evidence="5">
        <text>a 2'-deoxyadenosine in DNA + S-adenosyl-L-methionine = an N(6)-methyl-2'-deoxyadenosine in DNA + S-adenosyl-L-homocysteine + H(+)</text>
        <dbReference type="Rhea" id="RHEA:15197"/>
        <dbReference type="Rhea" id="RHEA-COMP:12418"/>
        <dbReference type="Rhea" id="RHEA-COMP:12419"/>
        <dbReference type="ChEBI" id="CHEBI:15378"/>
        <dbReference type="ChEBI" id="CHEBI:57856"/>
        <dbReference type="ChEBI" id="CHEBI:59789"/>
        <dbReference type="ChEBI" id="CHEBI:90615"/>
        <dbReference type="ChEBI" id="CHEBI:90616"/>
        <dbReference type="EC" id="2.1.1.72"/>
    </reaction>
</comment>
<sequence>MNAMKNLMTFDEAQKALSISAATLRNWVRLGKIEYITENGRPYFFADVVADFSEHSSLLKARRNKTKKTGTLLAAGYIENSEVNTRTAQTILAQYSFFSETEIRLILAGFAMKLLRCRAGEPESAITTDDVLNPKETDLVYAPLVAQIAGEASEIFSREKVDFCLSLPVEFHAYEDLLGFLYVSLKNVAERKAKGMYFTPSAAADKLLDSLPDEIAGQTLCDPCCGSGNFLLKALQRGAQINDLHGSDTDVLCVAAARFNLALAAWPYSEETVQCIQKNIVCADFLKQKDGAHFDIIVGNPPWGSTFSAKERNALANRFVCAEKAGADACDLFTEKAVRVLRPNGTLAFVLPQAVLTVEAHSRLRTFLYDCCSVRQAVYLDKAFCGVTCPCVLLTLQKSKNSALPCRCEHGGKKYAIGPRPQRFAFLLHCTDEECAVLEKSESVPCVYLKEGCTFALGIVTGDNRRLVLDHPEDGAEPVLRGSDIAPFTCSAPKRWLHFAPQRFQQTAPEAVYRAPEKIVYNFIGQHVRFALDREKRLTLNSCNILLPKLDGIDTAYLLAVLNSSFTAFYLQKRFASLKLLRAHLESLPIAKADEAAQKKLAAWAEPFINGQKAFTPSDHRTLDEMVFALYGFTQQEQMVILSENKPE</sequence>
<proteinExistence type="predicted"/>
<dbReference type="InterPro" id="IPR050953">
    <property type="entry name" value="N4_N6_ade-DNA_methylase"/>
</dbReference>
<evidence type="ECO:0000256" key="3">
    <source>
        <dbReference type="ARBA" id="ARBA00022679"/>
    </source>
</evidence>
<organism evidence="8 9">
    <name type="scientific">Candidatus Scybalenecus merdavium</name>
    <dbReference type="NCBI Taxonomy" id="2840939"/>
    <lineage>
        <taxon>Bacteria</taxon>
        <taxon>Bacillati</taxon>
        <taxon>Bacillota</taxon>
        <taxon>Clostridia</taxon>
        <taxon>Eubacteriales</taxon>
        <taxon>Oscillospiraceae</taxon>
        <taxon>Oscillospiraceae incertae sedis</taxon>
        <taxon>Candidatus Scybalenecus</taxon>
    </lineage>
</organism>
<keyword evidence="2 8" id="KW-0489">Methyltransferase</keyword>
<dbReference type="EMBL" id="DVNM01000004">
    <property type="protein sequence ID" value="HIU68479.1"/>
    <property type="molecule type" value="Genomic_DNA"/>
</dbReference>
<dbReference type="InterPro" id="IPR025931">
    <property type="entry name" value="TaqI_C"/>
</dbReference>
<dbReference type="GO" id="GO:0009007">
    <property type="term" value="F:site-specific DNA-methyltransferase (adenine-specific) activity"/>
    <property type="evidence" value="ECO:0007669"/>
    <property type="project" value="UniProtKB-EC"/>
</dbReference>
<dbReference type="GO" id="GO:0009307">
    <property type="term" value="P:DNA restriction-modification system"/>
    <property type="evidence" value="ECO:0007669"/>
    <property type="project" value="UniProtKB-KW"/>
</dbReference>
<dbReference type="PANTHER" id="PTHR33841:SF1">
    <property type="entry name" value="DNA METHYLTRANSFERASE A"/>
    <property type="match status" value="1"/>
</dbReference>
<dbReference type="EC" id="2.1.1.72" evidence="1"/>
<reference evidence="8" key="1">
    <citation type="submission" date="2020-10" db="EMBL/GenBank/DDBJ databases">
        <authorList>
            <person name="Gilroy R."/>
        </authorList>
    </citation>
    <scope>NUCLEOTIDE SEQUENCE</scope>
    <source>
        <strain evidence="8">CHK176-6737</strain>
    </source>
</reference>
<evidence type="ECO:0000313" key="9">
    <source>
        <dbReference type="Proteomes" id="UP000824125"/>
    </source>
</evidence>
<feature type="domain" description="TaqI-like C-terminal specificity" evidence="7">
    <location>
        <begin position="478"/>
        <end position="590"/>
    </location>
</feature>
<dbReference type="PROSITE" id="PS00092">
    <property type="entry name" value="N6_MTASE"/>
    <property type="match status" value="1"/>
</dbReference>
<keyword evidence="4" id="KW-0680">Restriction system</keyword>
<comment type="caution">
    <text evidence="8">The sequence shown here is derived from an EMBL/GenBank/DDBJ whole genome shotgun (WGS) entry which is preliminary data.</text>
</comment>
<dbReference type="InterPro" id="IPR002052">
    <property type="entry name" value="DNA_methylase_N6_adenine_CS"/>
</dbReference>
<evidence type="ECO:0000313" key="8">
    <source>
        <dbReference type="EMBL" id="HIU68479.1"/>
    </source>
</evidence>
<dbReference type="Gene3D" id="3.90.220.10">
    <property type="entry name" value="Adenine-n6-DNA-methyltransferase Taqi, Chain A, domain 2"/>
    <property type="match status" value="1"/>
</dbReference>
<keyword evidence="3" id="KW-0808">Transferase</keyword>
<dbReference type="SUPFAM" id="SSF53335">
    <property type="entry name" value="S-adenosyl-L-methionine-dependent methyltransferases"/>
    <property type="match status" value="1"/>
</dbReference>
<dbReference type="Pfam" id="PF02384">
    <property type="entry name" value="N6_Mtase"/>
    <property type="match status" value="1"/>
</dbReference>
<evidence type="ECO:0000259" key="7">
    <source>
        <dbReference type="Pfam" id="PF12950"/>
    </source>
</evidence>
<accession>A0A9D1SMV7</accession>
<dbReference type="PRINTS" id="PR00507">
    <property type="entry name" value="N12N6MTFRASE"/>
</dbReference>
<gene>
    <name evidence="8" type="ORF">IAD23_00795</name>
</gene>
<dbReference type="Gene3D" id="3.40.50.150">
    <property type="entry name" value="Vaccinia Virus protein VP39"/>
    <property type="match status" value="1"/>
</dbReference>
<protein>
    <recommendedName>
        <fullName evidence="1">site-specific DNA-methyltransferase (adenine-specific)</fullName>
        <ecNumber evidence="1">2.1.1.72</ecNumber>
    </recommendedName>
</protein>
<feature type="domain" description="DNA methylase adenine-specific" evidence="6">
    <location>
        <begin position="176"/>
        <end position="402"/>
    </location>
</feature>
<evidence type="ECO:0000256" key="1">
    <source>
        <dbReference type="ARBA" id="ARBA00011900"/>
    </source>
</evidence>
<dbReference type="GO" id="GO:0003677">
    <property type="term" value="F:DNA binding"/>
    <property type="evidence" value="ECO:0007669"/>
    <property type="project" value="InterPro"/>
</dbReference>
<dbReference type="Proteomes" id="UP000824125">
    <property type="component" value="Unassembled WGS sequence"/>
</dbReference>
<evidence type="ECO:0000256" key="4">
    <source>
        <dbReference type="ARBA" id="ARBA00022747"/>
    </source>
</evidence>
<dbReference type="PANTHER" id="PTHR33841">
    <property type="entry name" value="DNA METHYLTRANSFERASE YEEA-RELATED"/>
    <property type="match status" value="1"/>
</dbReference>
<evidence type="ECO:0000256" key="5">
    <source>
        <dbReference type="ARBA" id="ARBA00047942"/>
    </source>
</evidence>
<name>A0A9D1SMV7_9FIRM</name>
<dbReference type="GO" id="GO:0008170">
    <property type="term" value="F:N-methyltransferase activity"/>
    <property type="evidence" value="ECO:0007669"/>
    <property type="project" value="InterPro"/>
</dbReference>
<evidence type="ECO:0000256" key="2">
    <source>
        <dbReference type="ARBA" id="ARBA00022603"/>
    </source>
</evidence>
<dbReference type="InterPro" id="IPR029063">
    <property type="entry name" value="SAM-dependent_MTases_sf"/>
</dbReference>
<evidence type="ECO:0000259" key="6">
    <source>
        <dbReference type="Pfam" id="PF02384"/>
    </source>
</evidence>
<dbReference type="AlphaFoldDB" id="A0A9D1SMV7"/>
<dbReference type="InterPro" id="IPR003356">
    <property type="entry name" value="DNA_methylase_A-5"/>
</dbReference>
<dbReference type="InterPro" id="IPR023135">
    <property type="entry name" value="N6_DNA_MeTrfase_TaqI_C"/>
</dbReference>
<dbReference type="GO" id="GO:0032259">
    <property type="term" value="P:methylation"/>
    <property type="evidence" value="ECO:0007669"/>
    <property type="project" value="UniProtKB-KW"/>
</dbReference>